<protein>
    <submittedName>
        <fullName evidence="2">Uncharacterized protein</fullName>
    </submittedName>
</protein>
<feature type="region of interest" description="Disordered" evidence="1">
    <location>
        <begin position="117"/>
        <end position="136"/>
    </location>
</feature>
<evidence type="ECO:0000313" key="2">
    <source>
        <dbReference type="EMBL" id="KFB68761.1"/>
    </source>
</evidence>
<gene>
    <name evidence="2" type="ORF">CAPSK01_001615</name>
</gene>
<proteinExistence type="predicted"/>
<name>A0A084Y217_9PROT</name>
<dbReference type="AlphaFoldDB" id="A0A084Y217"/>
<sequence length="172" mass="18557">MNLHQGASISNFAPVALEKSFGSRPAQCLTTGDGSSSCFSLVAQGHFHPVPSKRYAGRVPMPMSARRRNRRRQTLDQVEPSGKVCLHGAIAHGTFGPATAMEVRACAQAVAMGIRVEHSRGQPSRRDALRRRRARPRALRSAVAGLARGIPRACPGMPRVRISGPRRSLTTS</sequence>
<dbReference type="STRING" id="1457154.CAPSK01_001615"/>
<evidence type="ECO:0000313" key="3">
    <source>
        <dbReference type="Proteomes" id="UP000019812"/>
    </source>
</evidence>
<dbReference type="Proteomes" id="UP000019812">
    <property type="component" value="Unassembled WGS sequence"/>
</dbReference>
<organism evidence="2 3">
    <name type="scientific">Candidatus Accumulibacter vicinus</name>
    <dbReference type="NCBI Taxonomy" id="2954382"/>
    <lineage>
        <taxon>Bacteria</taxon>
        <taxon>Pseudomonadati</taxon>
        <taxon>Pseudomonadota</taxon>
        <taxon>Betaproteobacteria</taxon>
        <taxon>Candidatus Accumulibacter</taxon>
    </lineage>
</organism>
<reference evidence="2 3" key="1">
    <citation type="submission" date="2014-07" db="EMBL/GenBank/DDBJ databases">
        <title>Expanding our view of genomic diversity in Candidatus Accumulibacter clades.</title>
        <authorList>
            <person name="Skennerton C.T."/>
            <person name="Barr J.J."/>
            <person name="Slater F.R."/>
            <person name="Bond P.L."/>
            <person name="Tyson G.W."/>
        </authorList>
    </citation>
    <scope>NUCLEOTIDE SEQUENCE [LARGE SCALE GENOMIC DNA]</scope>
    <source>
        <strain evidence="3">SK-01</strain>
    </source>
</reference>
<evidence type="ECO:0000256" key="1">
    <source>
        <dbReference type="SAM" id="MobiDB-lite"/>
    </source>
</evidence>
<comment type="caution">
    <text evidence="2">The sequence shown here is derived from an EMBL/GenBank/DDBJ whole genome shotgun (WGS) entry which is preliminary data.</text>
</comment>
<dbReference type="EMBL" id="JDSS02000019">
    <property type="protein sequence ID" value="KFB68761.1"/>
    <property type="molecule type" value="Genomic_DNA"/>
</dbReference>
<accession>A0A084Y217</accession>
<feature type="compositionally biased region" description="Basic and acidic residues" evidence="1">
    <location>
        <begin position="117"/>
        <end position="127"/>
    </location>
</feature>